<evidence type="ECO:0000313" key="2">
    <source>
        <dbReference type="EMBL" id="EKJ94374.1"/>
    </source>
</evidence>
<gene>
    <name evidence="2" type="ORF">C241_19447</name>
</gene>
<feature type="domain" description="Right handed beta helix" evidence="1">
    <location>
        <begin position="14"/>
        <end position="120"/>
    </location>
</feature>
<dbReference type="InterPro" id="IPR011050">
    <property type="entry name" value="Pectin_lyase_fold/virulence"/>
</dbReference>
<name>A0ABP2RN13_RHILU</name>
<reference evidence="2 3" key="1">
    <citation type="journal article" date="2013" name="Genome Announc.">
        <title>Genome Sequence of Rhizobium lupini HPC(L) Isolated from Saline Desert Soil, Kutch (Gujarat).</title>
        <authorList>
            <person name="Agarwal L."/>
            <person name="Purohit H.J."/>
        </authorList>
    </citation>
    <scope>NUCLEOTIDE SEQUENCE [LARGE SCALE GENOMIC DNA]</scope>
    <source>
        <strain evidence="3">HPC(L)</strain>
    </source>
</reference>
<protein>
    <recommendedName>
        <fullName evidence="1">Right handed beta helix domain-containing protein</fullName>
    </recommendedName>
</protein>
<dbReference type="RefSeq" id="WP_006699659.1">
    <property type="nucleotide sequence ID" value="NZ_AMQQ01000029.1"/>
</dbReference>
<dbReference type="Gene3D" id="2.160.20.10">
    <property type="entry name" value="Single-stranded right-handed beta-helix, Pectin lyase-like"/>
    <property type="match status" value="1"/>
</dbReference>
<dbReference type="SUPFAM" id="SSF51126">
    <property type="entry name" value="Pectin lyase-like"/>
    <property type="match status" value="1"/>
</dbReference>
<accession>A0ABP2RN13</accession>
<sequence>MNGGSIAGFPGRASSNTIRDNKIIAPGSHGIEGHDAVNNFIKDNYIESPGALPGFSAIMLLARISQAGGGSSNNKIRDNTILDDRSGFLHSNIRILDATYSLNNQIEGNTLAAAAGSLAFDSYTNYVGKNFGPGAVSGWTGGGQFAPPASNVESAPPGPGDWFATITGGTVSAIATGKPGLTQSMASIAGTFPVLHGEVLKITYSSAPALYWKRAY</sequence>
<dbReference type="InterPro" id="IPR012334">
    <property type="entry name" value="Pectin_lyas_fold"/>
</dbReference>
<organism evidence="2 3">
    <name type="scientific">Bradyrhizobium lupini HPC(L)</name>
    <dbReference type="NCBI Taxonomy" id="1229491"/>
    <lineage>
        <taxon>Bacteria</taxon>
        <taxon>Pseudomonadati</taxon>
        <taxon>Pseudomonadota</taxon>
        <taxon>Alphaproteobacteria</taxon>
        <taxon>Hyphomicrobiales</taxon>
        <taxon>Nitrobacteraceae</taxon>
        <taxon>Bradyrhizobium</taxon>
    </lineage>
</organism>
<comment type="caution">
    <text evidence="2">The sequence shown here is derived from an EMBL/GenBank/DDBJ whole genome shotgun (WGS) entry which is preliminary data.</text>
</comment>
<dbReference type="Proteomes" id="UP000017668">
    <property type="component" value="Unassembled WGS sequence"/>
</dbReference>
<proteinExistence type="predicted"/>
<evidence type="ECO:0000313" key="3">
    <source>
        <dbReference type="Proteomes" id="UP000017668"/>
    </source>
</evidence>
<evidence type="ECO:0000259" key="1">
    <source>
        <dbReference type="Pfam" id="PF13229"/>
    </source>
</evidence>
<dbReference type="Pfam" id="PF13229">
    <property type="entry name" value="Beta_helix"/>
    <property type="match status" value="1"/>
</dbReference>
<dbReference type="InterPro" id="IPR039448">
    <property type="entry name" value="Beta_helix"/>
</dbReference>
<keyword evidence="3" id="KW-1185">Reference proteome</keyword>
<dbReference type="EMBL" id="AMQQ01000029">
    <property type="protein sequence ID" value="EKJ94374.1"/>
    <property type="molecule type" value="Genomic_DNA"/>
</dbReference>